<feature type="compositionally biased region" description="Low complexity" evidence="5">
    <location>
        <begin position="577"/>
        <end position="603"/>
    </location>
</feature>
<keyword evidence="6" id="KW-1185">Reference proteome</keyword>
<comment type="subcellular location">
    <subcellularLocation>
        <location evidence="1">Nucleus</location>
    </subcellularLocation>
</comment>
<dbReference type="OMA" id="PPALYCK"/>
<feature type="compositionally biased region" description="Basic and acidic residues" evidence="5">
    <location>
        <begin position="402"/>
        <end position="419"/>
    </location>
</feature>
<keyword evidence="3" id="KW-0698">rRNA processing</keyword>
<accession>A0A8B7ZGW5</accession>
<evidence type="ECO:0000256" key="3">
    <source>
        <dbReference type="ARBA" id="ARBA00022552"/>
    </source>
</evidence>
<feature type="compositionally biased region" description="Acidic residues" evidence="5">
    <location>
        <begin position="359"/>
        <end position="371"/>
    </location>
</feature>
<feature type="compositionally biased region" description="Acidic residues" evidence="5">
    <location>
        <begin position="491"/>
        <end position="500"/>
    </location>
</feature>
<dbReference type="Pfam" id="PF05997">
    <property type="entry name" value="Nop52"/>
    <property type="match status" value="2"/>
</dbReference>
<feature type="compositionally biased region" description="Basic and acidic residues" evidence="5">
    <location>
        <begin position="542"/>
        <end position="552"/>
    </location>
</feature>
<feature type="region of interest" description="Disordered" evidence="5">
    <location>
        <begin position="311"/>
        <end position="432"/>
    </location>
</feature>
<feature type="compositionally biased region" description="Acidic residues" evidence="5">
    <location>
        <begin position="193"/>
        <end position="202"/>
    </location>
</feature>
<feature type="compositionally biased region" description="Basic residues" evidence="5">
    <location>
        <begin position="321"/>
        <end position="331"/>
    </location>
</feature>
<evidence type="ECO:0000256" key="2">
    <source>
        <dbReference type="ARBA" id="ARBA00006374"/>
    </source>
</evidence>
<dbReference type="OrthoDB" id="2019504at2759"/>
<dbReference type="RefSeq" id="XP_022104110.1">
    <property type="nucleotide sequence ID" value="XM_022248418.1"/>
</dbReference>
<feature type="compositionally biased region" description="Basic residues" evidence="5">
    <location>
        <begin position="795"/>
        <end position="805"/>
    </location>
</feature>
<evidence type="ECO:0000256" key="4">
    <source>
        <dbReference type="ARBA" id="ARBA00023242"/>
    </source>
</evidence>
<dbReference type="Proteomes" id="UP000694845">
    <property type="component" value="Unplaced"/>
</dbReference>
<reference evidence="7" key="1">
    <citation type="submission" date="2025-08" db="UniProtKB">
        <authorList>
            <consortium name="RefSeq"/>
        </authorList>
    </citation>
    <scope>IDENTIFICATION</scope>
</reference>
<dbReference type="KEGG" id="aplc:110986505"/>
<keyword evidence="4" id="KW-0539">Nucleus</keyword>
<proteinExistence type="inferred from homology"/>
<evidence type="ECO:0000313" key="7">
    <source>
        <dbReference type="RefSeq" id="XP_022104110.1"/>
    </source>
</evidence>
<feature type="region of interest" description="Disordered" evidence="5">
    <location>
        <begin position="778"/>
        <end position="805"/>
    </location>
</feature>
<dbReference type="PANTHER" id="PTHR13026:SF0">
    <property type="entry name" value="RIBOSOMAL RNA PROCESSING 1B"/>
    <property type="match status" value="1"/>
</dbReference>
<dbReference type="GO" id="GO:0030688">
    <property type="term" value="C:preribosome, small subunit precursor"/>
    <property type="evidence" value="ECO:0007669"/>
    <property type="project" value="InterPro"/>
</dbReference>
<name>A0A8B7ZGW5_ACAPL</name>
<comment type="similarity">
    <text evidence="2">Belongs to the RRP1 family.</text>
</comment>
<organism evidence="6 7">
    <name type="scientific">Acanthaster planci</name>
    <name type="common">Crown-of-thorns starfish</name>
    <dbReference type="NCBI Taxonomy" id="133434"/>
    <lineage>
        <taxon>Eukaryota</taxon>
        <taxon>Metazoa</taxon>
        <taxon>Echinodermata</taxon>
        <taxon>Eleutherozoa</taxon>
        <taxon>Asterozoa</taxon>
        <taxon>Asteroidea</taxon>
        <taxon>Valvatacea</taxon>
        <taxon>Valvatida</taxon>
        <taxon>Acanthasteridae</taxon>
        <taxon>Acanthaster</taxon>
    </lineage>
</organism>
<feature type="compositionally biased region" description="Polar residues" evidence="5">
    <location>
        <begin position="553"/>
        <end position="576"/>
    </location>
</feature>
<sequence length="805" mass="89228">MAATTEDNFKFGLDIHFAQRLAGNVTKIRERTVKKLKRWIAARSLKLGDVGMEPELMRLWKGLFYCMWMCDKPVIQEEMADKIADLVHSFTTPQGWNNNWEESLVDQFLAVLCKTPLSPDPEASPDGLRYHFIDIYRAELARCGGDELTPNDQVMKLIDPFCVLMTTTHNKTLLKVILRGFFQEIVDESDVGFPVESEDEGIDSGGEEKGDGDKRKKESEEDLEKDEEEGPKEINQKKQFVRKPRPKLKYDYGAIADRLFTLASQQSTPGLARKKVYAIVKKFRDLTEGVFPDYNVGSLLDYQDDDDETERIFGERLPPDKKKKPTRRGGKQVRERRLAKVKLQAARDAAGTGKRFADVSDEDDWTDEDEEDQKRKKRRKRKKKKAKKVEGETMEVTPADAEQQKEMSSELEDAKKGLDEEGAPSEQATVAVKESVVSASIALRENDVLEAMPSPGSDEADGGSVEKMRGEKRKSGGSEEEVPGPSPSDDGAQETETTAEEDPKMGVKVTDEVVVVDVASSNPVSHKKGAKKLKGRQVRQKQSVDESEREGSSDFSAQNGTNKEETSTSQEEIQLNVSEVSEPSPSTESSKIDKASAATSSTSPKLNAGSQKTVSEGGKRKVEQPFAAFQAVSTPPALVRRKTVRKGSEPKTEPPRKTKSRLCDDSDSDQPTPRKRVKIALGLNKAHASQDYKKQLESSPGIPFDGSKKPTQSVLKTPSPQPHPPGKKKTATPTSKTPRRGSKSSPPVGQKASTPILKTAALVLKTPSPKVIKEVDLTTSSRKRRSPKTAPILRRSSRIKKLIQI</sequence>
<feature type="compositionally biased region" description="Basic and acidic residues" evidence="5">
    <location>
        <begin position="501"/>
        <end position="511"/>
    </location>
</feature>
<feature type="compositionally biased region" description="Basic and acidic residues" evidence="5">
    <location>
        <begin position="311"/>
        <end position="320"/>
    </location>
</feature>
<feature type="compositionally biased region" description="Polar residues" evidence="5">
    <location>
        <begin position="743"/>
        <end position="753"/>
    </location>
</feature>
<feature type="region of interest" description="Disordered" evidence="5">
    <location>
        <begin position="193"/>
        <end position="240"/>
    </location>
</feature>
<evidence type="ECO:0000256" key="5">
    <source>
        <dbReference type="SAM" id="MobiDB-lite"/>
    </source>
</evidence>
<evidence type="ECO:0000256" key="1">
    <source>
        <dbReference type="ARBA" id="ARBA00004123"/>
    </source>
</evidence>
<feature type="compositionally biased region" description="Acidic residues" evidence="5">
    <location>
        <begin position="220"/>
        <end position="230"/>
    </location>
</feature>
<feature type="compositionally biased region" description="Basic residues" evidence="5">
    <location>
        <begin position="525"/>
        <end position="539"/>
    </location>
</feature>
<evidence type="ECO:0000313" key="6">
    <source>
        <dbReference type="Proteomes" id="UP000694845"/>
    </source>
</evidence>
<protein>
    <submittedName>
        <fullName evidence="7">Ribosomal RNA processing protein 1 homolog B-like</fullName>
    </submittedName>
</protein>
<feature type="compositionally biased region" description="Basic and acidic residues" evidence="5">
    <location>
        <begin position="206"/>
        <end position="219"/>
    </location>
</feature>
<feature type="compositionally biased region" description="Basic residues" evidence="5">
    <location>
        <begin position="375"/>
        <end position="387"/>
    </location>
</feature>
<dbReference type="GO" id="GO:0006364">
    <property type="term" value="P:rRNA processing"/>
    <property type="evidence" value="ECO:0007669"/>
    <property type="project" value="UniProtKB-KW"/>
</dbReference>
<dbReference type="GeneID" id="110986505"/>
<feature type="compositionally biased region" description="Basic and acidic residues" evidence="5">
    <location>
        <begin position="646"/>
        <end position="664"/>
    </location>
</feature>
<feature type="compositionally biased region" description="Basic and acidic residues" evidence="5">
    <location>
        <begin position="464"/>
        <end position="477"/>
    </location>
</feature>
<dbReference type="AlphaFoldDB" id="A0A8B7ZGW5"/>
<dbReference type="PANTHER" id="PTHR13026">
    <property type="entry name" value="NNP-1 PROTEIN NOVEL NUCLEAR PROTEIN 1 NOP52"/>
    <property type="match status" value="1"/>
</dbReference>
<dbReference type="GO" id="GO:0005634">
    <property type="term" value="C:nucleus"/>
    <property type="evidence" value="ECO:0007669"/>
    <property type="project" value="UniProtKB-SubCell"/>
</dbReference>
<dbReference type="InterPro" id="IPR010301">
    <property type="entry name" value="RRP1"/>
</dbReference>
<feature type="compositionally biased region" description="Polar residues" evidence="5">
    <location>
        <begin position="709"/>
        <end position="718"/>
    </location>
</feature>
<feature type="compositionally biased region" description="Polar residues" evidence="5">
    <location>
        <begin position="604"/>
        <end position="614"/>
    </location>
</feature>
<gene>
    <name evidence="7" type="primary">LOC110986505</name>
</gene>
<feature type="region of interest" description="Disordered" evidence="5">
    <location>
        <begin position="445"/>
        <end position="756"/>
    </location>
</feature>